<evidence type="ECO:0000259" key="1">
    <source>
        <dbReference type="Pfam" id="PF12728"/>
    </source>
</evidence>
<dbReference type="NCBIfam" id="TIGR01764">
    <property type="entry name" value="excise"/>
    <property type="match status" value="1"/>
</dbReference>
<keyword evidence="3" id="KW-1185">Reference proteome</keyword>
<dbReference type="EMBL" id="FMZZ01000001">
    <property type="protein sequence ID" value="SDC16850.1"/>
    <property type="molecule type" value="Genomic_DNA"/>
</dbReference>
<dbReference type="InterPro" id="IPR010093">
    <property type="entry name" value="SinI_DNA-bd"/>
</dbReference>
<evidence type="ECO:0000313" key="3">
    <source>
        <dbReference type="Proteomes" id="UP000199501"/>
    </source>
</evidence>
<gene>
    <name evidence="2" type="ORF">SAMN05216174_101359</name>
</gene>
<dbReference type="RefSeq" id="WP_228771276.1">
    <property type="nucleotide sequence ID" value="NZ_FMZZ01000001.1"/>
</dbReference>
<protein>
    <submittedName>
        <fullName evidence="2">DNA binding domain-containing protein, excisionase family</fullName>
    </submittedName>
</protein>
<dbReference type="Pfam" id="PF12728">
    <property type="entry name" value="HTH_17"/>
    <property type="match status" value="1"/>
</dbReference>
<dbReference type="InterPro" id="IPR041657">
    <property type="entry name" value="HTH_17"/>
</dbReference>
<sequence>MSQEMFSVEQVADRLGLHPRTVRNYVRDGKLKAVRIGKQYRIARADLEALTGRPVETPDVPRHRHVEVSTIVRIDAISGADASRVSTALTASVNGYREGDTPLRLQTVYDEERASLKVVILGGAATTAELLRLVHALTEGTP</sequence>
<reference evidence="3" key="1">
    <citation type="submission" date="2016-10" db="EMBL/GenBank/DDBJ databases">
        <authorList>
            <person name="Varghese N."/>
            <person name="Submissions S."/>
        </authorList>
    </citation>
    <scope>NUCLEOTIDE SEQUENCE [LARGE SCALE GENOMIC DNA]</scope>
    <source>
        <strain evidence="3">IBRC-M 10403</strain>
    </source>
</reference>
<accession>A0A1G6JDS3</accession>
<dbReference type="Gene3D" id="1.10.1660.10">
    <property type="match status" value="1"/>
</dbReference>
<name>A0A1G6JDS3_9PSEU</name>
<dbReference type="SUPFAM" id="SSF46955">
    <property type="entry name" value="Putative DNA-binding domain"/>
    <property type="match status" value="1"/>
</dbReference>
<organism evidence="2 3">
    <name type="scientific">Actinokineospora iranica</name>
    <dbReference type="NCBI Taxonomy" id="1271860"/>
    <lineage>
        <taxon>Bacteria</taxon>
        <taxon>Bacillati</taxon>
        <taxon>Actinomycetota</taxon>
        <taxon>Actinomycetes</taxon>
        <taxon>Pseudonocardiales</taxon>
        <taxon>Pseudonocardiaceae</taxon>
        <taxon>Actinokineospora</taxon>
    </lineage>
</organism>
<dbReference type="GO" id="GO:0003677">
    <property type="term" value="F:DNA binding"/>
    <property type="evidence" value="ECO:0007669"/>
    <property type="project" value="InterPro"/>
</dbReference>
<dbReference type="Proteomes" id="UP000199501">
    <property type="component" value="Unassembled WGS sequence"/>
</dbReference>
<dbReference type="InterPro" id="IPR009061">
    <property type="entry name" value="DNA-bd_dom_put_sf"/>
</dbReference>
<proteinExistence type="predicted"/>
<feature type="domain" description="Helix-turn-helix" evidence="1">
    <location>
        <begin position="5"/>
        <end position="49"/>
    </location>
</feature>
<evidence type="ECO:0000313" key="2">
    <source>
        <dbReference type="EMBL" id="SDC16850.1"/>
    </source>
</evidence>
<dbReference type="STRING" id="1271860.SAMN05216174_101359"/>
<dbReference type="AlphaFoldDB" id="A0A1G6JDS3"/>